<gene>
    <name evidence="10" type="ORF">EKH83_04360</name>
</gene>
<keyword evidence="6 7" id="KW-0998">Cell outer membrane</keyword>
<evidence type="ECO:0000256" key="8">
    <source>
        <dbReference type="SAM" id="SignalP"/>
    </source>
</evidence>
<dbReference type="PROSITE" id="PS52016">
    <property type="entry name" value="TONB_DEPENDENT_REC_3"/>
    <property type="match status" value="1"/>
</dbReference>
<keyword evidence="2 7" id="KW-0813">Transport</keyword>
<dbReference type="AlphaFoldDB" id="A0A4Q0MFE5"/>
<dbReference type="Gene3D" id="2.170.130.10">
    <property type="entry name" value="TonB-dependent receptor, plug domain"/>
    <property type="match status" value="1"/>
</dbReference>
<proteinExistence type="inferred from homology"/>
<evidence type="ECO:0000313" key="11">
    <source>
        <dbReference type="Proteomes" id="UP000290848"/>
    </source>
</evidence>
<dbReference type="Pfam" id="PF13715">
    <property type="entry name" value="CarbopepD_reg_2"/>
    <property type="match status" value="1"/>
</dbReference>
<keyword evidence="8" id="KW-0732">Signal</keyword>
<dbReference type="Pfam" id="PF07715">
    <property type="entry name" value="Plug"/>
    <property type="match status" value="1"/>
</dbReference>
<accession>A0A4Q0MFE5</accession>
<dbReference type="NCBIfam" id="TIGR04056">
    <property type="entry name" value="OMP_RagA_SusC"/>
    <property type="match status" value="1"/>
</dbReference>
<feature type="signal peptide" evidence="8">
    <location>
        <begin position="1"/>
        <end position="20"/>
    </location>
</feature>
<dbReference type="SUPFAM" id="SSF49464">
    <property type="entry name" value="Carboxypeptidase regulatory domain-like"/>
    <property type="match status" value="1"/>
</dbReference>
<evidence type="ECO:0000256" key="5">
    <source>
        <dbReference type="ARBA" id="ARBA00023136"/>
    </source>
</evidence>
<feature type="domain" description="TonB-dependent receptor plug" evidence="9">
    <location>
        <begin position="116"/>
        <end position="226"/>
    </location>
</feature>
<reference evidence="10 11" key="1">
    <citation type="submission" date="2018-12" db="EMBL/GenBank/DDBJ databases">
        <title>The Draft Genome Sequence of the Soil Bacterium Pedobacter tournemirensis R1.</title>
        <authorList>
            <person name="He J."/>
        </authorList>
    </citation>
    <scope>NUCLEOTIDE SEQUENCE [LARGE SCALE GENOMIC DNA]</scope>
    <source>
        <strain evidence="10 11">R1</strain>
    </source>
</reference>
<dbReference type="InterPro" id="IPR008969">
    <property type="entry name" value="CarboxyPept-like_regulatory"/>
</dbReference>
<dbReference type="EMBL" id="RXOC01000002">
    <property type="protein sequence ID" value="RXF71923.1"/>
    <property type="molecule type" value="Genomic_DNA"/>
</dbReference>
<evidence type="ECO:0000259" key="9">
    <source>
        <dbReference type="Pfam" id="PF07715"/>
    </source>
</evidence>
<keyword evidence="3 7" id="KW-1134">Transmembrane beta strand</keyword>
<dbReference type="RefSeq" id="WP_128768170.1">
    <property type="nucleotide sequence ID" value="NZ_RXOC01000002.1"/>
</dbReference>
<dbReference type="Gene3D" id="2.60.40.1120">
    <property type="entry name" value="Carboxypeptidase-like, regulatory domain"/>
    <property type="match status" value="1"/>
</dbReference>
<organism evidence="10 11">
    <name type="scientific">Arcticibacter tournemirensis</name>
    <dbReference type="NCBI Taxonomy" id="699437"/>
    <lineage>
        <taxon>Bacteria</taxon>
        <taxon>Pseudomonadati</taxon>
        <taxon>Bacteroidota</taxon>
        <taxon>Sphingobacteriia</taxon>
        <taxon>Sphingobacteriales</taxon>
        <taxon>Sphingobacteriaceae</taxon>
        <taxon>Arcticibacter</taxon>
    </lineage>
</organism>
<dbReference type="Proteomes" id="UP000290848">
    <property type="component" value="Unassembled WGS sequence"/>
</dbReference>
<keyword evidence="5 7" id="KW-0472">Membrane</keyword>
<keyword evidence="4 7" id="KW-0812">Transmembrane</keyword>
<evidence type="ECO:0000256" key="7">
    <source>
        <dbReference type="PROSITE-ProRule" id="PRU01360"/>
    </source>
</evidence>
<evidence type="ECO:0000256" key="6">
    <source>
        <dbReference type="ARBA" id="ARBA00023237"/>
    </source>
</evidence>
<comment type="similarity">
    <text evidence="7">Belongs to the TonB-dependent receptor family.</text>
</comment>
<comment type="caution">
    <text evidence="10">The sequence shown here is derived from an EMBL/GenBank/DDBJ whole genome shotgun (WGS) entry which is preliminary data.</text>
</comment>
<evidence type="ECO:0000256" key="3">
    <source>
        <dbReference type="ARBA" id="ARBA00022452"/>
    </source>
</evidence>
<dbReference type="InterPro" id="IPR037066">
    <property type="entry name" value="Plug_dom_sf"/>
</dbReference>
<feature type="chain" id="PRO_5020566478" evidence="8">
    <location>
        <begin position="21"/>
        <end position="1043"/>
    </location>
</feature>
<evidence type="ECO:0000256" key="2">
    <source>
        <dbReference type="ARBA" id="ARBA00022448"/>
    </source>
</evidence>
<dbReference type="InterPro" id="IPR039426">
    <property type="entry name" value="TonB-dep_rcpt-like"/>
</dbReference>
<evidence type="ECO:0000256" key="4">
    <source>
        <dbReference type="ARBA" id="ARBA00022692"/>
    </source>
</evidence>
<sequence length="1043" mass="115022">MKKLLSSLFILLLFMTSVIAQERIVTGTVKGKDDGLPLPGVSVRLKGSTTGTQTGANGQFSIRIPGNNAVLVFTYIGYASQDVAVGSRSTVNVTLGADANQLTEVVVTALGIERQKKELGYAATTVSEGVLTQANAVNVANGLQGKVSGLNITGINTSVGDESEVRITMRGIRSLTGNNDPLLVIDGVPTTLNYLQSVNPNDIQNVSVLKGSSSAAIYGPDARNGVILVTTKKGSEDKPVITLSNATQFSSVSFFPKLQTQFGSGGSGAYTPFENWSWGPAFDGLEREIGHELPDGSLQKVKYSPTNDRKEFFNTGVTMQNDVSLSSKDFYLSIQDALIKGIVPDDENRRTGARLNASKEYGKFRAGLNINYIQNNYKVFWDEGQEDYFTLQKTGGNDGLMSQIFNTPAQIPLTKYKNLNDPFSSYNYYFNDYGLNPYFSLENWRKEGKRQDVLANLELNYKPADWLNFTYRAAINSRNEAERFFSRGEDANVYGEDRNKKTIPGNIEERNYNLNTLSSEIFGNLSKNINDDFKITGILGSYLRQREWRTTRVGASSLVVPELFNVENRVGNLTGSSPGYRTRLFSVYGSAGISYRGWANIEFTGRNDWTTLLAIGNNSYFYPGISGSFVLTDAVESLSANNVLSFLKLRAAWNKTGNADIDPYQLTSTFSQPEWTGFPYGSLPGFTASNTAYDYNLKPEFVNSTEVGFESGFFNSRVNIEATYFYNNNTDQIIQVRTSDATGYGFAQLNAASFINKGVELDLRLTPLVKFKDGNIQFRANATYNDSEVRGIYPGMGGELSIGGYVASGNYAIEGKPAFVIKATDYLRDEQGRIIVDRYSGMPSQDPNTKVFGRTMPKWIVGLSPSVNWKNFNLTALFEYKGGHDASFFAMGGDMAWTGVSAATARNNRERFVMPNSSYEDPANPGTYIANTSIPVNDPQSFYTGVYGDVASNFVVSAAAWRWRELSITYDLPAKFLSKQNYVKGLSLGLTGRNLFIWVPKTNEYTDPDFNSVQSDYRNTSGIVNSQSNPPARLYGFNITARF</sequence>
<dbReference type="NCBIfam" id="TIGR04057">
    <property type="entry name" value="SusC_RagA_signa"/>
    <property type="match status" value="1"/>
</dbReference>
<protein>
    <submittedName>
        <fullName evidence="10">SusC/RagA family TonB-linked outer membrane protein</fullName>
    </submittedName>
</protein>
<dbReference type="Gene3D" id="2.40.170.20">
    <property type="entry name" value="TonB-dependent receptor, beta-barrel domain"/>
    <property type="match status" value="1"/>
</dbReference>
<dbReference type="InterPro" id="IPR012910">
    <property type="entry name" value="Plug_dom"/>
</dbReference>
<name>A0A4Q0MFE5_9SPHI</name>
<dbReference type="InterPro" id="IPR023996">
    <property type="entry name" value="TonB-dep_OMP_SusC/RagA"/>
</dbReference>
<dbReference type="InterPro" id="IPR036942">
    <property type="entry name" value="Beta-barrel_TonB_sf"/>
</dbReference>
<comment type="subcellular location">
    <subcellularLocation>
        <location evidence="1 7">Cell outer membrane</location>
        <topology evidence="1 7">Multi-pass membrane protein</topology>
    </subcellularLocation>
</comment>
<evidence type="ECO:0000313" key="10">
    <source>
        <dbReference type="EMBL" id="RXF71923.1"/>
    </source>
</evidence>
<evidence type="ECO:0000256" key="1">
    <source>
        <dbReference type="ARBA" id="ARBA00004571"/>
    </source>
</evidence>
<dbReference type="SUPFAM" id="SSF56935">
    <property type="entry name" value="Porins"/>
    <property type="match status" value="1"/>
</dbReference>
<dbReference type="GO" id="GO:0009279">
    <property type="term" value="C:cell outer membrane"/>
    <property type="evidence" value="ECO:0007669"/>
    <property type="project" value="UniProtKB-SubCell"/>
</dbReference>
<dbReference type="InterPro" id="IPR023997">
    <property type="entry name" value="TonB-dep_OMP_SusC/RagA_CS"/>
</dbReference>